<dbReference type="EMBL" id="ML977336">
    <property type="protein sequence ID" value="KAF2110955.1"/>
    <property type="molecule type" value="Genomic_DNA"/>
</dbReference>
<dbReference type="AlphaFoldDB" id="A0A6A5YV15"/>
<proteinExistence type="predicted"/>
<evidence type="ECO:0000313" key="2">
    <source>
        <dbReference type="EMBL" id="KAF2110955.1"/>
    </source>
</evidence>
<feature type="region of interest" description="Disordered" evidence="1">
    <location>
        <begin position="1"/>
        <end position="37"/>
    </location>
</feature>
<dbReference type="Proteomes" id="UP000799770">
    <property type="component" value="Unassembled WGS sequence"/>
</dbReference>
<reference evidence="2" key="1">
    <citation type="journal article" date="2020" name="Stud. Mycol.">
        <title>101 Dothideomycetes genomes: a test case for predicting lifestyles and emergence of pathogens.</title>
        <authorList>
            <person name="Haridas S."/>
            <person name="Albert R."/>
            <person name="Binder M."/>
            <person name="Bloem J."/>
            <person name="Labutti K."/>
            <person name="Salamov A."/>
            <person name="Andreopoulos B."/>
            <person name="Baker S."/>
            <person name="Barry K."/>
            <person name="Bills G."/>
            <person name="Bluhm B."/>
            <person name="Cannon C."/>
            <person name="Castanera R."/>
            <person name="Culley D."/>
            <person name="Daum C."/>
            <person name="Ezra D."/>
            <person name="Gonzalez J."/>
            <person name="Henrissat B."/>
            <person name="Kuo A."/>
            <person name="Liang C."/>
            <person name="Lipzen A."/>
            <person name="Lutzoni F."/>
            <person name="Magnuson J."/>
            <person name="Mondo S."/>
            <person name="Nolan M."/>
            <person name="Ohm R."/>
            <person name="Pangilinan J."/>
            <person name="Park H.-J."/>
            <person name="Ramirez L."/>
            <person name="Alfaro M."/>
            <person name="Sun H."/>
            <person name="Tritt A."/>
            <person name="Yoshinaga Y."/>
            <person name="Zwiers L.-H."/>
            <person name="Turgeon B."/>
            <person name="Goodwin S."/>
            <person name="Spatafora J."/>
            <person name="Crous P."/>
            <person name="Grigoriev I."/>
        </authorList>
    </citation>
    <scope>NUCLEOTIDE SEQUENCE</scope>
    <source>
        <strain evidence="2">CBS 627.86</strain>
    </source>
</reference>
<evidence type="ECO:0000313" key="3">
    <source>
        <dbReference type="Proteomes" id="UP000799770"/>
    </source>
</evidence>
<name>A0A6A5YV15_9PLEO</name>
<evidence type="ECO:0000256" key="1">
    <source>
        <dbReference type="SAM" id="MobiDB-lite"/>
    </source>
</evidence>
<feature type="compositionally biased region" description="Polar residues" evidence="1">
    <location>
        <begin position="28"/>
        <end position="37"/>
    </location>
</feature>
<organism evidence="2 3">
    <name type="scientific">Lophiotrema nucula</name>
    <dbReference type="NCBI Taxonomy" id="690887"/>
    <lineage>
        <taxon>Eukaryota</taxon>
        <taxon>Fungi</taxon>
        <taxon>Dikarya</taxon>
        <taxon>Ascomycota</taxon>
        <taxon>Pezizomycotina</taxon>
        <taxon>Dothideomycetes</taxon>
        <taxon>Pleosporomycetidae</taxon>
        <taxon>Pleosporales</taxon>
        <taxon>Lophiotremataceae</taxon>
        <taxon>Lophiotrema</taxon>
    </lineage>
</organism>
<protein>
    <submittedName>
        <fullName evidence="2">Uncharacterized protein</fullName>
    </submittedName>
</protein>
<keyword evidence="3" id="KW-1185">Reference proteome</keyword>
<sequence length="207" mass="22996">MEEHLEPFPQFDEDDVLGIGGIPAAPSNEPSAENGQLLTLKRDTMTDVLEDLEDDDEDDPSADIRSAFAAHSNAANSEHFCFRAGRAGKIAFFNELKSYFARILKPESSTDSNPKRSLTVKDLRAEIKACLAIGFYAFICDWAPHETTAILALMHNTGRAAKRYAPPKLKAVLDGSELAKEVMEVWEEGLETLIELLVQRQRSNSRD</sequence>
<gene>
    <name evidence="2" type="ORF">BDV96DRAFT_650559</name>
</gene>
<accession>A0A6A5YV15</accession>